<protein>
    <submittedName>
        <fullName evidence="1">Uncharacterized protein</fullName>
    </submittedName>
</protein>
<proteinExistence type="predicted"/>
<evidence type="ECO:0000313" key="2">
    <source>
        <dbReference type="Proteomes" id="UP001589605"/>
    </source>
</evidence>
<comment type="caution">
    <text evidence="1">The sequence shown here is derived from an EMBL/GenBank/DDBJ whole genome shotgun (WGS) entry which is preliminary data.</text>
</comment>
<sequence length="141" mass="16243">MLFNTSHTNKEYTKTSAEILGDTFSLLEKIKLGGVGSSRFVISQLSAKLQPKNMESVAINYANIELRPKGIIVHFTNKLDRYSWIIPYYRLVVYNAQTFSIHANGHFIKFSKNKNYLDNKTFVDKMIDSKNEFLNLGYYDG</sequence>
<gene>
    <name evidence="1" type="ORF">ACFFVB_00770</name>
</gene>
<dbReference type="EMBL" id="JBHMEZ010000001">
    <property type="protein sequence ID" value="MFB9051597.1"/>
    <property type="molecule type" value="Genomic_DNA"/>
</dbReference>
<dbReference type="Proteomes" id="UP001589605">
    <property type="component" value="Unassembled WGS sequence"/>
</dbReference>
<reference evidence="1 2" key="1">
    <citation type="submission" date="2024-09" db="EMBL/GenBank/DDBJ databases">
        <authorList>
            <person name="Sun Q."/>
            <person name="Mori K."/>
        </authorList>
    </citation>
    <scope>NUCLEOTIDE SEQUENCE [LARGE SCALE GENOMIC DNA]</scope>
    <source>
        <strain evidence="1 2">CECT 8286</strain>
    </source>
</reference>
<organism evidence="1 2">
    <name type="scientific">Formosa undariae</name>
    <dbReference type="NCBI Taxonomy" id="1325436"/>
    <lineage>
        <taxon>Bacteria</taxon>
        <taxon>Pseudomonadati</taxon>
        <taxon>Bacteroidota</taxon>
        <taxon>Flavobacteriia</taxon>
        <taxon>Flavobacteriales</taxon>
        <taxon>Flavobacteriaceae</taxon>
        <taxon>Formosa</taxon>
    </lineage>
</organism>
<evidence type="ECO:0000313" key="1">
    <source>
        <dbReference type="EMBL" id="MFB9051597.1"/>
    </source>
</evidence>
<keyword evidence="2" id="KW-1185">Reference proteome</keyword>
<dbReference type="RefSeq" id="WP_382380173.1">
    <property type="nucleotide sequence ID" value="NZ_JBHMEZ010000001.1"/>
</dbReference>
<name>A0ABV5EWQ6_9FLAO</name>
<accession>A0ABV5EWQ6</accession>